<dbReference type="InterPro" id="IPR006367">
    <property type="entry name" value="Sirohaem_synthase_N"/>
</dbReference>
<dbReference type="EMBL" id="QUSL01000035">
    <property type="protein sequence ID" value="RGD79527.1"/>
    <property type="molecule type" value="Genomic_DNA"/>
</dbReference>
<dbReference type="InterPro" id="IPR028161">
    <property type="entry name" value="Met8-like"/>
</dbReference>
<dbReference type="SUPFAM" id="SSF51735">
    <property type="entry name" value="NAD(P)-binding Rossmann-fold domains"/>
    <property type="match status" value="1"/>
</dbReference>
<dbReference type="Proteomes" id="UP000261032">
    <property type="component" value="Unassembled WGS sequence"/>
</dbReference>
<keyword evidence="4" id="KW-0520">NAD</keyword>
<evidence type="ECO:0000256" key="4">
    <source>
        <dbReference type="ARBA" id="ARBA00023027"/>
    </source>
</evidence>
<evidence type="ECO:0000256" key="2">
    <source>
        <dbReference type="ARBA" id="ARBA00012400"/>
    </source>
</evidence>
<comment type="pathway">
    <text evidence="1">Porphyrin-containing compound metabolism; siroheme biosynthesis; sirohydrochlorin from precorrin-2: step 1/1.</text>
</comment>
<organism evidence="7 8">
    <name type="scientific">Thomasclavelia ramosa</name>
    <dbReference type="NCBI Taxonomy" id="1547"/>
    <lineage>
        <taxon>Bacteria</taxon>
        <taxon>Bacillati</taxon>
        <taxon>Bacillota</taxon>
        <taxon>Erysipelotrichia</taxon>
        <taxon>Erysipelotrichales</taxon>
        <taxon>Coprobacillaceae</taxon>
        <taxon>Thomasclavelia</taxon>
    </lineage>
</organism>
<keyword evidence="3" id="KW-0560">Oxidoreductase</keyword>
<evidence type="ECO:0000313" key="7">
    <source>
        <dbReference type="EMBL" id="RGD79527.1"/>
    </source>
</evidence>
<name>A0A3E3E9P4_9FIRM</name>
<dbReference type="Gene3D" id="3.40.50.720">
    <property type="entry name" value="NAD(P)-binding Rossmann-like Domain"/>
    <property type="match status" value="1"/>
</dbReference>
<accession>A0A3E3E9P4</accession>
<reference evidence="7 8" key="1">
    <citation type="submission" date="2018-08" db="EMBL/GenBank/DDBJ databases">
        <title>A genome reference for cultivated species of the human gut microbiota.</title>
        <authorList>
            <person name="Zou Y."/>
            <person name="Xue W."/>
            <person name="Luo G."/>
        </authorList>
    </citation>
    <scope>NUCLEOTIDE SEQUENCE [LARGE SCALE GENOMIC DNA]</scope>
    <source>
        <strain evidence="7 8">OM06-4</strain>
    </source>
</reference>
<dbReference type="GO" id="GO:0004325">
    <property type="term" value="F:ferrochelatase activity"/>
    <property type="evidence" value="ECO:0007669"/>
    <property type="project" value="InterPro"/>
</dbReference>
<dbReference type="PANTHER" id="PTHR35330">
    <property type="entry name" value="SIROHEME BIOSYNTHESIS PROTEIN MET8"/>
    <property type="match status" value="1"/>
</dbReference>
<dbReference type="AlphaFoldDB" id="A0A3E3E9P4"/>
<dbReference type="GO" id="GO:0019354">
    <property type="term" value="P:siroheme biosynthetic process"/>
    <property type="evidence" value="ECO:0007669"/>
    <property type="project" value="UniProtKB-UniPathway"/>
</dbReference>
<evidence type="ECO:0000256" key="3">
    <source>
        <dbReference type="ARBA" id="ARBA00023002"/>
    </source>
</evidence>
<gene>
    <name evidence="7" type="ORF">DXB93_15980</name>
</gene>
<evidence type="ECO:0000256" key="1">
    <source>
        <dbReference type="ARBA" id="ARBA00005010"/>
    </source>
</evidence>
<dbReference type="GO" id="GO:0043115">
    <property type="term" value="F:precorrin-2 dehydrogenase activity"/>
    <property type="evidence" value="ECO:0007669"/>
    <property type="project" value="UniProtKB-EC"/>
</dbReference>
<comment type="caution">
    <text evidence="7">The sequence shown here is derived from an EMBL/GenBank/DDBJ whole genome shotgun (WGS) entry which is preliminary data.</text>
</comment>
<evidence type="ECO:0000313" key="8">
    <source>
        <dbReference type="Proteomes" id="UP000261032"/>
    </source>
</evidence>
<sequence length="374" mass="43098">MMPWLINFKDKTVVIVGGGAVASRKALQFLKEGAKVKIIASRIDRKLEALEVEKYLTDYQPKYLQNAFFVYIATDDRELNNQIIRDADELGVLCACATSSMASLKAMKVVETENLLLGISTKGQYPAFTKKLVYELEQYDDYLSALSNIRRLVLLNNLVNKHDRKQFFKQLMYFEKTELDMLLMFILEKEGRLLIFTAQCMNVIDYFAEQVSAMSLCLKEIDFQDKLKILMMLKIKWQIQPMVISYGKIYDKISKMCSPKEVAAPLFNSEILLEQLYSNKVKRLFIIHPRSNSKLFDILSRYGSVCAFNTKIIGEYEQIIPFVLLPGYHYQNDILKAIENVKGQLTPVLLEDKQVVALLTKEISRRFGLEKVAI</sequence>
<dbReference type="UniPathway" id="UPA00262">
    <property type="reaction ID" value="UER00222"/>
</dbReference>
<comment type="catalytic activity">
    <reaction evidence="6">
        <text>precorrin-2 + NAD(+) = sirohydrochlorin + NADH + 2 H(+)</text>
        <dbReference type="Rhea" id="RHEA:15613"/>
        <dbReference type="ChEBI" id="CHEBI:15378"/>
        <dbReference type="ChEBI" id="CHEBI:57540"/>
        <dbReference type="ChEBI" id="CHEBI:57945"/>
        <dbReference type="ChEBI" id="CHEBI:58351"/>
        <dbReference type="ChEBI" id="CHEBI:58827"/>
        <dbReference type="EC" id="1.3.1.76"/>
    </reaction>
</comment>
<dbReference type="SUPFAM" id="SSF75615">
    <property type="entry name" value="Siroheme synthase middle domains-like"/>
    <property type="match status" value="1"/>
</dbReference>
<evidence type="ECO:0000256" key="6">
    <source>
        <dbReference type="ARBA" id="ARBA00047561"/>
    </source>
</evidence>
<dbReference type="RefSeq" id="WP_029481980.1">
    <property type="nucleotide sequence ID" value="NZ_QUSL01000035.1"/>
</dbReference>
<evidence type="ECO:0000256" key="5">
    <source>
        <dbReference type="ARBA" id="ARBA00023244"/>
    </source>
</evidence>
<dbReference type="EC" id="1.3.1.76" evidence="2"/>
<dbReference type="InterPro" id="IPR036291">
    <property type="entry name" value="NAD(P)-bd_dom_sf"/>
</dbReference>
<keyword evidence="5" id="KW-0627">Porphyrin biosynthesis</keyword>
<dbReference type="Pfam" id="PF13241">
    <property type="entry name" value="NAD_binding_7"/>
    <property type="match status" value="1"/>
</dbReference>
<proteinExistence type="predicted"/>
<dbReference type="PANTHER" id="PTHR35330:SF1">
    <property type="entry name" value="SIROHEME BIOSYNTHESIS PROTEIN MET8"/>
    <property type="match status" value="1"/>
</dbReference>
<dbReference type="NCBIfam" id="TIGR01470">
    <property type="entry name" value="cysG_Nterm"/>
    <property type="match status" value="1"/>
</dbReference>
<protein>
    <recommendedName>
        <fullName evidence="2">precorrin-2 dehydrogenase</fullName>
        <ecNumber evidence="2">1.3.1.76</ecNumber>
    </recommendedName>
</protein>